<protein>
    <submittedName>
        <fullName evidence="2">Uncharacterized protein</fullName>
    </submittedName>
</protein>
<accession>L0P9V5</accession>
<sequence>MYSQIEEVTRYGSFAFMLFSIISLFGTLLFPMIASSEKKIVKYILGMKSITLWAPFSLISTELSLKNELHRSGTILGLHNIFISAPQVLSIIIAGIIFKFTGYKKFEDIVSCKSKMDYSLVWVFQISGIAALVAMYLSFKISSEYTYISG</sequence>
<evidence type="ECO:0000256" key="1">
    <source>
        <dbReference type="SAM" id="Phobius"/>
    </source>
</evidence>
<dbReference type="SUPFAM" id="SSF103473">
    <property type="entry name" value="MFS general substrate transporter"/>
    <property type="match status" value="1"/>
</dbReference>
<dbReference type="EMBL" id="CAKM01000162">
    <property type="protein sequence ID" value="CCJ29163.1"/>
    <property type="molecule type" value="Genomic_DNA"/>
</dbReference>
<keyword evidence="1" id="KW-1133">Transmembrane helix</keyword>
<gene>
    <name evidence="2" type="ORF">PNEJI1_002687</name>
</gene>
<dbReference type="VEuPathDB" id="FungiDB:PNEJI1_002687"/>
<name>L0P9V5_PNEJI</name>
<proteinExistence type="predicted"/>
<evidence type="ECO:0000313" key="3">
    <source>
        <dbReference type="Proteomes" id="UP000010422"/>
    </source>
</evidence>
<organism evidence="3">
    <name type="scientific">Pneumocystis jirovecii</name>
    <name type="common">Human pneumocystis pneumonia agent</name>
    <dbReference type="NCBI Taxonomy" id="42068"/>
    <lineage>
        <taxon>Eukaryota</taxon>
        <taxon>Fungi</taxon>
        <taxon>Dikarya</taxon>
        <taxon>Ascomycota</taxon>
        <taxon>Taphrinomycotina</taxon>
        <taxon>Pneumocystomycetes</taxon>
        <taxon>Pneumocystaceae</taxon>
        <taxon>Pneumocystis</taxon>
    </lineage>
</organism>
<evidence type="ECO:0000313" key="2">
    <source>
        <dbReference type="EMBL" id="CCJ29163.1"/>
    </source>
</evidence>
<keyword evidence="1" id="KW-0472">Membrane</keyword>
<dbReference type="InParanoid" id="L0P9V5"/>
<feature type="transmembrane region" description="Helical" evidence="1">
    <location>
        <begin position="119"/>
        <end position="139"/>
    </location>
</feature>
<feature type="transmembrane region" description="Helical" evidence="1">
    <location>
        <begin position="79"/>
        <end position="98"/>
    </location>
</feature>
<keyword evidence="1" id="KW-0812">Transmembrane</keyword>
<comment type="caution">
    <text evidence="2">The sequence shown here is derived from an EMBL/GenBank/DDBJ whole genome shotgun (WGS) entry which is preliminary data.</text>
</comment>
<dbReference type="Proteomes" id="UP000010422">
    <property type="component" value="Unassembled WGS sequence"/>
</dbReference>
<dbReference type="InterPro" id="IPR036259">
    <property type="entry name" value="MFS_trans_sf"/>
</dbReference>
<reference evidence="2 3" key="1">
    <citation type="journal article" date="2012" name="MBio">
        <title>De novo assembly of the Pneumocystis jirovecii genome from a single bronchoalveolar lavage fluid specimen from a patient.</title>
        <authorList>
            <person name="Cisse O.H."/>
            <person name="Pagni M."/>
            <person name="Hauser P.M."/>
        </authorList>
    </citation>
    <scope>NUCLEOTIDE SEQUENCE [LARGE SCALE GENOMIC DNA]</scope>
    <source>
        <strain evidence="2 3">SE8</strain>
    </source>
</reference>
<feature type="transmembrane region" description="Helical" evidence="1">
    <location>
        <begin position="12"/>
        <end position="33"/>
    </location>
</feature>
<dbReference type="AlphaFoldDB" id="L0P9V5"/>